<proteinExistence type="inferred from homology"/>
<evidence type="ECO:0000256" key="4">
    <source>
        <dbReference type="ARBA" id="ARBA00022825"/>
    </source>
</evidence>
<keyword evidence="2" id="KW-0645">Protease</keyword>
<dbReference type="PROSITE" id="PS50106">
    <property type="entry name" value="PDZ"/>
    <property type="match status" value="1"/>
</dbReference>
<dbReference type="GO" id="GO:0004252">
    <property type="term" value="F:serine-type endopeptidase activity"/>
    <property type="evidence" value="ECO:0007669"/>
    <property type="project" value="InterPro"/>
</dbReference>
<feature type="domain" description="PDZ" evidence="7">
    <location>
        <begin position="361"/>
        <end position="439"/>
    </location>
</feature>
<keyword evidence="6" id="KW-0732">Signal</keyword>
<dbReference type="PRINTS" id="PR00834">
    <property type="entry name" value="PROTEASES2C"/>
</dbReference>
<protein>
    <recommendedName>
        <fullName evidence="7">PDZ domain-containing protein</fullName>
    </recommendedName>
</protein>
<dbReference type="AlphaFoldDB" id="A0A7S2PHQ2"/>
<feature type="signal peptide" evidence="6">
    <location>
        <begin position="1"/>
        <end position="24"/>
    </location>
</feature>
<evidence type="ECO:0000256" key="6">
    <source>
        <dbReference type="SAM" id="SignalP"/>
    </source>
</evidence>
<dbReference type="InterPro" id="IPR043504">
    <property type="entry name" value="Peptidase_S1_PA_chymotrypsin"/>
</dbReference>
<evidence type="ECO:0000256" key="1">
    <source>
        <dbReference type="ARBA" id="ARBA00010541"/>
    </source>
</evidence>
<dbReference type="GO" id="GO:0006508">
    <property type="term" value="P:proteolysis"/>
    <property type="evidence" value="ECO:0007669"/>
    <property type="project" value="UniProtKB-KW"/>
</dbReference>
<comment type="similarity">
    <text evidence="1">Belongs to the peptidase S1C family.</text>
</comment>
<dbReference type="SUPFAM" id="SSF50494">
    <property type="entry name" value="Trypsin-like serine proteases"/>
    <property type="match status" value="1"/>
</dbReference>
<dbReference type="SMART" id="SM00228">
    <property type="entry name" value="PDZ"/>
    <property type="match status" value="1"/>
</dbReference>
<accession>A0A7S2PHQ2</accession>
<evidence type="ECO:0000313" key="8">
    <source>
        <dbReference type="EMBL" id="CAD9598728.1"/>
    </source>
</evidence>
<gene>
    <name evidence="8" type="ORF">SMAR0320_LOCUS9571</name>
</gene>
<evidence type="ECO:0000256" key="2">
    <source>
        <dbReference type="ARBA" id="ARBA00022670"/>
    </source>
</evidence>
<reference evidence="8" key="1">
    <citation type="submission" date="2021-01" db="EMBL/GenBank/DDBJ databases">
        <authorList>
            <person name="Corre E."/>
            <person name="Pelletier E."/>
            <person name="Niang G."/>
            <person name="Scheremetjew M."/>
            <person name="Finn R."/>
            <person name="Kale V."/>
            <person name="Holt S."/>
            <person name="Cochrane G."/>
            <person name="Meng A."/>
            <person name="Brown T."/>
            <person name="Cohen L."/>
        </authorList>
    </citation>
    <scope>NUCLEOTIDE SEQUENCE</scope>
    <source>
        <strain evidence="8">SM1012Den-03</strain>
    </source>
</reference>
<dbReference type="Pfam" id="PF13365">
    <property type="entry name" value="Trypsin_2"/>
    <property type="match status" value="1"/>
</dbReference>
<organism evidence="8">
    <name type="scientific">Skeletonema marinoi</name>
    <dbReference type="NCBI Taxonomy" id="267567"/>
    <lineage>
        <taxon>Eukaryota</taxon>
        <taxon>Sar</taxon>
        <taxon>Stramenopiles</taxon>
        <taxon>Ochrophyta</taxon>
        <taxon>Bacillariophyta</taxon>
        <taxon>Coscinodiscophyceae</taxon>
        <taxon>Thalassiosirophycidae</taxon>
        <taxon>Thalassiosirales</taxon>
        <taxon>Skeletonemataceae</taxon>
        <taxon>Skeletonema</taxon>
        <taxon>Skeletonema marinoi-dohrnii complex</taxon>
    </lineage>
</organism>
<dbReference type="InterPro" id="IPR036034">
    <property type="entry name" value="PDZ_sf"/>
</dbReference>
<name>A0A7S2PHQ2_9STRA</name>
<dbReference type="FunFam" id="2.40.10.10:FF:000001">
    <property type="entry name" value="Periplasmic serine protease DegS"/>
    <property type="match status" value="1"/>
</dbReference>
<dbReference type="SUPFAM" id="SSF50156">
    <property type="entry name" value="PDZ domain-like"/>
    <property type="match status" value="1"/>
</dbReference>
<dbReference type="PANTHER" id="PTHR43343">
    <property type="entry name" value="PEPTIDASE S12"/>
    <property type="match status" value="1"/>
</dbReference>
<dbReference type="InterPro" id="IPR001940">
    <property type="entry name" value="Peptidase_S1C"/>
</dbReference>
<evidence type="ECO:0000256" key="5">
    <source>
        <dbReference type="ARBA" id="ARBA00023026"/>
    </source>
</evidence>
<dbReference type="InterPro" id="IPR051201">
    <property type="entry name" value="Chloro_Bact_Ser_Proteases"/>
</dbReference>
<dbReference type="Gene3D" id="2.40.10.10">
    <property type="entry name" value="Trypsin-like serine proteases"/>
    <property type="match status" value="2"/>
</dbReference>
<sequence length="498" mass="52757">MVTMIRYFVGILSILVSSYNQAAAFVLKPCRMATKGSTTKFSTTRLCNKHDTYAASDDDASSQDNQRRKLLSIAPIYTLPFLLGGENTASAAVPTSTVQQTNVALSPSASALCADSEEEARISIFERVAPSVVYIDTFKQKQDVFSTDIMEIPIGSGSGFIWDNEGHIVTNFHVIQQAKSAQIAILTPNNGIKSSSSAAIEPAYTSVRPGALGSNGSTTFKDFTRTVYKARVVGVDPTKDIAVLKVDNEDNSPIKQLRPIQLGTSTGLRVGQGSLAIGNPFGLDHTLTTGVISGIGREVKSPSGRPISNVIQTDAAINPGNSGGPLLDSKGRVIGMATAIYSPSGASAGIGFAVPVDTVKYIVTQLIENGQIVRPLLGVNILDSKQSRQTLGITKGVLILEVKPGTPAAAAGLKGIRRTESGIIEIGDIIIAVDGTSIEKEGDLFKAIEDYKPGDTVKVTVNRPQIEVTESGEPEIKLKEITFSVKLIASDDSTFIQK</sequence>
<dbReference type="InterPro" id="IPR009003">
    <property type="entry name" value="Peptidase_S1_PA"/>
</dbReference>
<keyword evidence="3" id="KW-0378">Hydrolase</keyword>
<dbReference type="Pfam" id="PF13180">
    <property type="entry name" value="PDZ_2"/>
    <property type="match status" value="1"/>
</dbReference>
<feature type="chain" id="PRO_5031564392" description="PDZ domain-containing protein" evidence="6">
    <location>
        <begin position="25"/>
        <end position="498"/>
    </location>
</feature>
<dbReference type="InterPro" id="IPR001478">
    <property type="entry name" value="PDZ"/>
</dbReference>
<evidence type="ECO:0000256" key="3">
    <source>
        <dbReference type="ARBA" id="ARBA00022801"/>
    </source>
</evidence>
<dbReference type="EMBL" id="HBGZ01013335">
    <property type="protein sequence ID" value="CAD9598728.1"/>
    <property type="molecule type" value="Transcribed_RNA"/>
</dbReference>
<dbReference type="PANTHER" id="PTHR43343:SF3">
    <property type="entry name" value="PROTEASE DO-LIKE 8, CHLOROPLASTIC"/>
    <property type="match status" value="1"/>
</dbReference>
<evidence type="ECO:0000259" key="7">
    <source>
        <dbReference type="PROSITE" id="PS50106"/>
    </source>
</evidence>
<dbReference type="Gene3D" id="2.30.42.10">
    <property type="match status" value="1"/>
</dbReference>
<keyword evidence="5" id="KW-0843">Virulence</keyword>
<keyword evidence="4" id="KW-0720">Serine protease</keyword>